<dbReference type="AlphaFoldDB" id="A0A1R2B8U0"/>
<dbReference type="PANTHER" id="PTHR24346">
    <property type="entry name" value="MAP/MICROTUBULE AFFINITY-REGULATING KINASE"/>
    <property type="match status" value="1"/>
</dbReference>
<name>A0A1R2B8U0_9CILI</name>
<dbReference type="SMART" id="SM00220">
    <property type="entry name" value="S_TKc"/>
    <property type="match status" value="1"/>
</dbReference>
<dbReference type="InterPro" id="IPR011009">
    <property type="entry name" value="Kinase-like_dom_sf"/>
</dbReference>
<keyword evidence="3" id="KW-0808">Transferase</keyword>
<dbReference type="Gene3D" id="1.10.510.10">
    <property type="entry name" value="Transferase(Phosphotransferase) domain 1"/>
    <property type="match status" value="1"/>
</dbReference>
<comment type="catalytic activity">
    <reaction evidence="7">
        <text>L-threonyl-[protein] + ATP = O-phospho-L-threonyl-[protein] + ADP + H(+)</text>
        <dbReference type="Rhea" id="RHEA:46608"/>
        <dbReference type="Rhea" id="RHEA-COMP:11060"/>
        <dbReference type="Rhea" id="RHEA-COMP:11605"/>
        <dbReference type="ChEBI" id="CHEBI:15378"/>
        <dbReference type="ChEBI" id="CHEBI:30013"/>
        <dbReference type="ChEBI" id="CHEBI:30616"/>
        <dbReference type="ChEBI" id="CHEBI:61977"/>
        <dbReference type="ChEBI" id="CHEBI:456216"/>
        <dbReference type="EC" id="2.7.11.1"/>
    </reaction>
</comment>
<comment type="similarity">
    <text evidence="10">Belongs to the protein kinase superfamily.</text>
</comment>
<protein>
    <recommendedName>
        <fullName evidence="1">non-specific serine/threonine protein kinase</fullName>
        <ecNumber evidence="1">2.7.11.1</ecNumber>
    </recommendedName>
</protein>
<dbReference type="OrthoDB" id="311852at2759"/>
<keyword evidence="5" id="KW-0418">Kinase</keyword>
<evidence type="ECO:0000256" key="10">
    <source>
        <dbReference type="RuleBase" id="RU000304"/>
    </source>
</evidence>
<evidence type="ECO:0000256" key="6">
    <source>
        <dbReference type="ARBA" id="ARBA00022840"/>
    </source>
</evidence>
<dbReference type="InterPro" id="IPR008271">
    <property type="entry name" value="Ser/Thr_kinase_AS"/>
</dbReference>
<sequence>MLGLENYTVLKTLGSGSFGKVELAEHSITKAKVAIKLISKSSTKDPSTEIKVKREIKILKKFNHPNIIRLYEVSENTKYTILVMEYVSEGEFYSLIERRGRFSEEEARNYFRQIVSAVDYCHSHRITHRDIKPENLLVDKGNILKLCDFGLSNFLRDGEFLKTSCGSPNYASPEVISGEKYCGPQVDVWSMGVVLYAILAGSLPFDESNITNLFNKIKSGRFSIPYNFSDEVSDLLKRMLTPNPILRITCSQIINHPWFTKYSTLPPFIYVSSRNIDHHIIEKCLEYHEFASYSHRQATEFVKNSVQHPIVATYNILLDVERKSKAIEDSRCVVYKSVKKVKKENKIYKDYGKEHNNWVFGFRCNLKARTLMEKLFEALKDAGLEWKIIDNFFIRTRNASDTEQNDRTINAIIKFDVKIYKYEECYVLDFVRKSGELFTVMEVIGKIYMALSCE</sequence>
<evidence type="ECO:0000256" key="9">
    <source>
        <dbReference type="PROSITE-ProRule" id="PRU10141"/>
    </source>
</evidence>
<dbReference type="PANTHER" id="PTHR24346:SF110">
    <property type="entry name" value="NON-SPECIFIC SERINE_THREONINE PROTEIN KINASE"/>
    <property type="match status" value="1"/>
</dbReference>
<proteinExistence type="inferred from homology"/>
<evidence type="ECO:0000259" key="11">
    <source>
        <dbReference type="PROSITE" id="PS50011"/>
    </source>
</evidence>
<dbReference type="GO" id="GO:0035556">
    <property type="term" value="P:intracellular signal transduction"/>
    <property type="evidence" value="ECO:0007669"/>
    <property type="project" value="TreeGrafter"/>
</dbReference>
<accession>A0A1R2B8U0</accession>
<dbReference type="GO" id="GO:0005524">
    <property type="term" value="F:ATP binding"/>
    <property type="evidence" value="ECO:0007669"/>
    <property type="project" value="UniProtKB-UniRule"/>
</dbReference>
<keyword evidence="2 10" id="KW-0723">Serine/threonine-protein kinase</keyword>
<dbReference type="SUPFAM" id="SSF56112">
    <property type="entry name" value="Protein kinase-like (PK-like)"/>
    <property type="match status" value="1"/>
</dbReference>
<comment type="catalytic activity">
    <reaction evidence="8">
        <text>L-seryl-[protein] + ATP = O-phospho-L-seryl-[protein] + ADP + H(+)</text>
        <dbReference type="Rhea" id="RHEA:17989"/>
        <dbReference type="Rhea" id="RHEA-COMP:9863"/>
        <dbReference type="Rhea" id="RHEA-COMP:11604"/>
        <dbReference type="ChEBI" id="CHEBI:15378"/>
        <dbReference type="ChEBI" id="CHEBI:29999"/>
        <dbReference type="ChEBI" id="CHEBI:30616"/>
        <dbReference type="ChEBI" id="CHEBI:83421"/>
        <dbReference type="ChEBI" id="CHEBI:456216"/>
        <dbReference type="EC" id="2.7.11.1"/>
    </reaction>
</comment>
<organism evidence="12 13">
    <name type="scientific">Stentor coeruleus</name>
    <dbReference type="NCBI Taxonomy" id="5963"/>
    <lineage>
        <taxon>Eukaryota</taxon>
        <taxon>Sar</taxon>
        <taxon>Alveolata</taxon>
        <taxon>Ciliophora</taxon>
        <taxon>Postciliodesmatophora</taxon>
        <taxon>Heterotrichea</taxon>
        <taxon>Heterotrichida</taxon>
        <taxon>Stentoridae</taxon>
        <taxon>Stentor</taxon>
    </lineage>
</organism>
<dbReference type="SUPFAM" id="SSF103243">
    <property type="entry name" value="KA1-like"/>
    <property type="match status" value="1"/>
</dbReference>
<dbReference type="Gene3D" id="3.30.310.80">
    <property type="entry name" value="Kinase associated domain 1, KA1"/>
    <property type="match status" value="1"/>
</dbReference>
<evidence type="ECO:0000256" key="1">
    <source>
        <dbReference type="ARBA" id="ARBA00012513"/>
    </source>
</evidence>
<keyword evidence="13" id="KW-1185">Reference proteome</keyword>
<evidence type="ECO:0000256" key="8">
    <source>
        <dbReference type="ARBA" id="ARBA00048679"/>
    </source>
</evidence>
<evidence type="ECO:0000313" key="12">
    <source>
        <dbReference type="EMBL" id="OMJ73201.1"/>
    </source>
</evidence>
<dbReference type="EMBL" id="MPUH01000839">
    <property type="protein sequence ID" value="OMJ73201.1"/>
    <property type="molecule type" value="Genomic_DNA"/>
</dbReference>
<keyword evidence="6 9" id="KW-0067">ATP-binding</keyword>
<evidence type="ECO:0000313" key="13">
    <source>
        <dbReference type="Proteomes" id="UP000187209"/>
    </source>
</evidence>
<evidence type="ECO:0000256" key="7">
    <source>
        <dbReference type="ARBA" id="ARBA00047899"/>
    </source>
</evidence>
<dbReference type="Proteomes" id="UP000187209">
    <property type="component" value="Unassembled WGS sequence"/>
</dbReference>
<evidence type="ECO:0000256" key="2">
    <source>
        <dbReference type="ARBA" id="ARBA00022527"/>
    </source>
</evidence>
<dbReference type="FunFam" id="1.10.510.10:FF:000592">
    <property type="entry name" value="CAMK family protein kinase"/>
    <property type="match status" value="1"/>
</dbReference>
<dbReference type="InterPro" id="IPR028375">
    <property type="entry name" value="KA1/Ssp2_C"/>
</dbReference>
<dbReference type="PROSITE" id="PS00108">
    <property type="entry name" value="PROTEIN_KINASE_ST"/>
    <property type="match status" value="1"/>
</dbReference>
<reference evidence="12 13" key="1">
    <citation type="submission" date="2016-11" db="EMBL/GenBank/DDBJ databases">
        <title>The macronuclear genome of Stentor coeruleus: a giant cell with tiny introns.</title>
        <authorList>
            <person name="Slabodnick M."/>
            <person name="Ruby J.G."/>
            <person name="Reiff S.B."/>
            <person name="Swart E.C."/>
            <person name="Gosai S."/>
            <person name="Prabakaran S."/>
            <person name="Witkowska E."/>
            <person name="Larue G.E."/>
            <person name="Fisher S."/>
            <person name="Freeman R.M."/>
            <person name="Gunawardena J."/>
            <person name="Chu W."/>
            <person name="Stover N.A."/>
            <person name="Gregory B.D."/>
            <person name="Nowacki M."/>
            <person name="Derisi J."/>
            <person name="Roy S.W."/>
            <person name="Marshall W.F."/>
            <person name="Sood P."/>
        </authorList>
    </citation>
    <scope>NUCLEOTIDE SEQUENCE [LARGE SCALE GENOMIC DNA]</scope>
    <source>
        <strain evidence="12">WM001</strain>
    </source>
</reference>
<feature type="domain" description="Protein kinase" evidence="11">
    <location>
        <begin position="7"/>
        <end position="259"/>
    </location>
</feature>
<dbReference type="GO" id="GO:0106310">
    <property type="term" value="F:protein serine kinase activity"/>
    <property type="evidence" value="ECO:0007669"/>
    <property type="project" value="RHEA"/>
</dbReference>
<dbReference type="FunFam" id="3.30.200.20:FF:000003">
    <property type="entry name" value="Non-specific serine/threonine protein kinase"/>
    <property type="match status" value="1"/>
</dbReference>
<comment type="caution">
    <text evidence="12">The sequence shown here is derived from an EMBL/GenBank/DDBJ whole genome shotgun (WGS) entry which is preliminary data.</text>
</comment>
<dbReference type="Pfam" id="PF00069">
    <property type="entry name" value="Pkinase"/>
    <property type="match status" value="1"/>
</dbReference>
<dbReference type="PROSITE" id="PS00107">
    <property type="entry name" value="PROTEIN_KINASE_ATP"/>
    <property type="match status" value="1"/>
</dbReference>
<dbReference type="GO" id="GO:0005737">
    <property type="term" value="C:cytoplasm"/>
    <property type="evidence" value="ECO:0007669"/>
    <property type="project" value="TreeGrafter"/>
</dbReference>
<dbReference type="PROSITE" id="PS50011">
    <property type="entry name" value="PROTEIN_KINASE_DOM"/>
    <property type="match status" value="1"/>
</dbReference>
<feature type="binding site" evidence="9">
    <location>
        <position position="36"/>
    </location>
    <ligand>
        <name>ATP</name>
        <dbReference type="ChEBI" id="CHEBI:30616"/>
    </ligand>
</feature>
<dbReference type="GO" id="GO:0004674">
    <property type="term" value="F:protein serine/threonine kinase activity"/>
    <property type="evidence" value="ECO:0007669"/>
    <property type="project" value="UniProtKB-KW"/>
</dbReference>
<dbReference type="InterPro" id="IPR017441">
    <property type="entry name" value="Protein_kinase_ATP_BS"/>
</dbReference>
<evidence type="ECO:0000256" key="4">
    <source>
        <dbReference type="ARBA" id="ARBA00022741"/>
    </source>
</evidence>
<evidence type="ECO:0000256" key="3">
    <source>
        <dbReference type="ARBA" id="ARBA00022679"/>
    </source>
</evidence>
<dbReference type="InterPro" id="IPR000719">
    <property type="entry name" value="Prot_kinase_dom"/>
</dbReference>
<gene>
    <name evidence="12" type="ORF">SteCoe_28176</name>
</gene>
<keyword evidence="4 9" id="KW-0547">Nucleotide-binding</keyword>
<evidence type="ECO:0000256" key="5">
    <source>
        <dbReference type="ARBA" id="ARBA00022777"/>
    </source>
</evidence>
<dbReference type="EC" id="2.7.11.1" evidence="1"/>